<organism evidence="1 2">
    <name type="scientific">Melastoma candidum</name>
    <dbReference type="NCBI Taxonomy" id="119954"/>
    <lineage>
        <taxon>Eukaryota</taxon>
        <taxon>Viridiplantae</taxon>
        <taxon>Streptophyta</taxon>
        <taxon>Embryophyta</taxon>
        <taxon>Tracheophyta</taxon>
        <taxon>Spermatophyta</taxon>
        <taxon>Magnoliopsida</taxon>
        <taxon>eudicotyledons</taxon>
        <taxon>Gunneridae</taxon>
        <taxon>Pentapetalae</taxon>
        <taxon>rosids</taxon>
        <taxon>malvids</taxon>
        <taxon>Myrtales</taxon>
        <taxon>Melastomataceae</taxon>
        <taxon>Melastomatoideae</taxon>
        <taxon>Melastomateae</taxon>
        <taxon>Melastoma</taxon>
    </lineage>
</organism>
<accession>A0ACB9N392</accession>
<comment type="caution">
    <text evidence="1">The sequence shown here is derived from an EMBL/GenBank/DDBJ whole genome shotgun (WGS) entry which is preliminary data.</text>
</comment>
<name>A0ACB9N392_9MYRT</name>
<reference evidence="2" key="1">
    <citation type="journal article" date="2023" name="Front. Plant Sci.">
        <title>Chromosomal-level genome assembly of Melastoma candidum provides insights into trichome evolution.</title>
        <authorList>
            <person name="Zhong Y."/>
            <person name="Wu W."/>
            <person name="Sun C."/>
            <person name="Zou P."/>
            <person name="Liu Y."/>
            <person name="Dai S."/>
            <person name="Zhou R."/>
        </authorList>
    </citation>
    <scope>NUCLEOTIDE SEQUENCE [LARGE SCALE GENOMIC DNA]</scope>
</reference>
<dbReference type="EMBL" id="CM042887">
    <property type="protein sequence ID" value="KAI4330908.1"/>
    <property type="molecule type" value="Genomic_DNA"/>
</dbReference>
<evidence type="ECO:0000313" key="1">
    <source>
        <dbReference type="EMBL" id="KAI4330908.1"/>
    </source>
</evidence>
<protein>
    <submittedName>
        <fullName evidence="1">Uncharacterized protein</fullName>
    </submittedName>
</protein>
<dbReference type="Proteomes" id="UP001057402">
    <property type="component" value="Chromosome 8"/>
</dbReference>
<sequence>MQSMSTPTTLVCAARLQPRIIPCDFHLRNQTLQNLSPRTDSWRISATSKGFSGVRKKEIEPLRREEDIGVEGGGERDEIPQEVLERMLVRIAVAVFAPAAAGIGLMHVFGVVKQSGIWDVPVWVVVPTTFACLAASALGVAYGGLSTSWDPNRTGSLLGLEEAQKNWADLWQNDPNDP</sequence>
<proteinExistence type="predicted"/>
<evidence type="ECO:0000313" key="2">
    <source>
        <dbReference type="Proteomes" id="UP001057402"/>
    </source>
</evidence>
<gene>
    <name evidence="1" type="ORF">MLD38_029149</name>
</gene>
<keyword evidence="2" id="KW-1185">Reference proteome</keyword>